<evidence type="ECO:0000256" key="1">
    <source>
        <dbReference type="ARBA" id="ARBA00022527"/>
    </source>
</evidence>
<accession>A0A0C2G7Z1</accession>
<dbReference type="SUPFAM" id="SSF56112">
    <property type="entry name" value="Protein kinase-like (PK-like)"/>
    <property type="match status" value="1"/>
</dbReference>
<evidence type="ECO:0000256" key="8">
    <source>
        <dbReference type="ARBA" id="ARBA00049299"/>
    </source>
</evidence>
<dbReference type="OrthoDB" id="10252354at2759"/>
<dbReference type="AlphaFoldDB" id="A0A0C2G7Z1"/>
<evidence type="ECO:0000256" key="6">
    <source>
        <dbReference type="ARBA" id="ARBA00023137"/>
    </source>
</evidence>
<evidence type="ECO:0000313" key="12">
    <source>
        <dbReference type="Proteomes" id="UP000054047"/>
    </source>
</evidence>
<proteinExistence type="predicted"/>
<keyword evidence="1" id="KW-0723">Serine/threonine-protein kinase</keyword>
<keyword evidence="12" id="KW-1185">Reference proteome</keyword>
<keyword evidence="4" id="KW-0418">Kinase</keyword>
<keyword evidence="2" id="KW-0808">Transferase</keyword>
<dbReference type="EMBL" id="KN741913">
    <property type="protein sequence ID" value="KIH53161.1"/>
    <property type="molecule type" value="Genomic_DNA"/>
</dbReference>
<evidence type="ECO:0000256" key="5">
    <source>
        <dbReference type="ARBA" id="ARBA00022840"/>
    </source>
</evidence>
<name>A0A0C2G7Z1_9BILA</name>
<dbReference type="InterPro" id="IPR011009">
    <property type="entry name" value="Kinase-like_dom_sf"/>
</dbReference>
<dbReference type="GO" id="GO:0004674">
    <property type="term" value="F:protein serine/threonine kinase activity"/>
    <property type="evidence" value="ECO:0007669"/>
    <property type="project" value="UniProtKB-KW"/>
</dbReference>
<reference evidence="11 12" key="1">
    <citation type="submission" date="2013-12" db="EMBL/GenBank/DDBJ databases">
        <title>Draft genome of the parsitic nematode Ancylostoma duodenale.</title>
        <authorList>
            <person name="Mitreva M."/>
        </authorList>
    </citation>
    <scope>NUCLEOTIDE SEQUENCE [LARGE SCALE GENOMIC DNA]</scope>
    <source>
        <strain evidence="11 12">Zhejiang</strain>
    </source>
</reference>
<evidence type="ECO:0000256" key="2">
    <source>
        <dbReference type="ARBA" id="ARBA00022679"/>
    </source>
</evidence>
<comment type="catalytic activity">
    <reaction evidence="7">
        <text>L-seryl-[protein] + ATP = O-phospho-L-seryl-[protein] + ADP + H(+)</text>
        <dbReference type="Rhea" id="RHEA:17989"/>
        <dbReference type="Rhea" id="RHEA-COMP:9863"/>
        <dbReference type="Rhea" id="RHEA-COMP:11604"/>
        <dbReference type="ChEBI" id="CHEBI:15378"/>
        <dbReference type="ChEBI" id="CHEBI:29999"/>
        <dbReference type="ChEBI" id="CHEBI:30616"/>
        <dbReference type="ChEBI" id="CHEBI:83421"/>
        <dbReference type="ChEBI" id="CHEBI:456216"/>
        <dbReference type="EC" id="2.7.12.2"/>
    </reaction>
</comment>
<dbReference type="Proteomes" id="UP000054047">
    <property type="component" value="Unassembled WGS sequence"/>
</dbReference>
<comment type="catalytic activity">
    <reaction evidence="8">
        <text>L-threonyl-[protein] + ATP = O-phospho-L-threonyl-[protein] + ADP + H(+)</text>
        <dbReference type="Rhea" id="RHEA:46608"/>
        <dbReference type="Rhea" id="RHEA-COMP:11060"/>
        <dbReference type="Rhea" id="RHEA-COMP:11605"/>
        <dbReference type="ChEBI" id="CHEBI:15378"/>
        <dbReference type="ChEBI" id="CHEBI:30013"/>
        <dbReference type="ChEBI" id="CHEBI:30616"/>
        <dbReference type="ChEBI" id="CHEBI:61977"/>
        <dbReference type="ChEBI" id="CHEBI:456216"/>
        <dbReference type="EC" id="2.7.12.2"/>
    </reaction>
</comment>
<dbReference type="Gene3D" id="3.30.200.20">
    <property type="entry name" value="Phosphorylase Kinase, domain 1"/>
    <property type="match status" value="1"/>
</dbReference>
<dbReference type="GO" id="GO:0004713">
    <property type="term" value="F:protein tyrosine kinase activity"/>
    <property type="evidence" value="ECO:0007669"/>
    <property type="project" value="UniProtKB-KW"/>
</dbReference>
<evidence type="ECO:0000256" key="4">
    <source>
        <dbReference type="ARBA" id="ARBA00022777"/>
    </source>
</evidence>
<gene>
    <name evidence="11" type="ORF">ANCDUO_16721</name>
</gene>
<feature type="domain" description="Protein kinase" evidence="10">
    <location>
        <begin position="1"/>
        <end position="89"/>
    </location>
</feature>
<dbReference type="PANTHER" id="PTHR47448">
    <property type="entry name" value="DUAL SPECIFICITY MITOGEN-ACTIVATED PROTEIN KINASE KINASE DSOR1-LIKE PROTEIN"/>
    <property type="match status" value="1"/>
</dbReference>
<dbReference type="InterPro" id="IPR050915">
    <property type="entry name" value="MAP_kinase_kinase"/>
</dbReference>
<evidence type="ECO:0000256" key="3">
    <source>
        <dbReference type="ARBA" id="ARBA00022741"/>
    </source>
</evidence>
<protein>
    <recommendedName>
        <fullName evidence="10">Protein kinase domain-containing protein</fullName>
    </recommendedName>
</protein>
<evidence type="ECO:0000259" key="10">
    <source>
        <dbReference type="PROSITE" id="PS50011"/>
    </source>
</evidence>
<dbReference type="GO" id="GO:0005524">
    <property type="term" value="F:ATP binding"/>
    <property type="evidence" value="ECO:0007669"/>
    <property type="project" value="UniProtKB-KW"/>
</dbReference>
<dbReference type="GO" id="GO:0004708">
    <property type="term" value="F:MAP kinase kinase activity"/>
    <property type="evidence" value="ECO:0007669"/>
    <property type="project" value="UniProtKB-EC"/>
</dbReference>
<dbReference type="PROSITE" id="PS50011">
    <property type="entry name" value="PROTEIN_KINASE_DOM"/>
    <property type="match status" value="1"/>
</dbReference>
<evidence type="ECO:0000313" key="11">
    <source>
        <dbReference type="EMBL" id="KIH53161.1"/>
    </source>
</evidence>
<keyword evidence="5" id="KW-0067">ATP-binding</keyword>
<evidence type="ECO:0000256" key="9">
    <source>
        <dbReference type="ARBA" id="ARBA00051693"/>
    </source>
</evidence>
<sequence length="89" mass="10367">MARKLVHLEVKPSVRQQIVKELAVLHKCNSPYIVGFYGAFIDNNDISICMEYMDGLSLDIVMKKTKFFKWVEFRRAEKSDSFSDVMTKT</sequence>
<dbReference type="InterPro" id="IPR000719">
    <property type="entry name" value="Prot_kinase_dom"/>
</dbReference>
<keyword evidence="6" id="KW-0829">Tyrosine-protein kinase</keyword>
<comment type="catalytic activity">
    <reaction evidence="9">
        <text>L-tyrosyl-[protein] + ATP = O-phospho-L-tyrosyl-[protein] + ADP + H(+)</text>
        <dbReference type="Rhea" id="RHEA:10596"/>
        <dbReference type="Rhea" id="RHEA-COMP:10136"/>
        <dbReference type="Rhea" id="RHEA-COMP:20101"/>
        <dbReference type="ChEBI" id="CHEBI:15378"/>
        <dbReference type="ChEBI" id="CHEBI:30616"/>
        <dbReference type="ChEBI" id="CHEBI:46858"/>
        <dbReference type="ChEBI" id="CHEBI:61978"/>
        <dbReference type="ChEBI" id="CHEBI:456216"/>
        <dbReference type="EC" id="2.7.12.2"/>
    </reaction>
</comment>
<dbReference type="PANTHER" id="PTHR47448:SF1">
    <property type="entry name" value="SERINE_THREONINE-PROTEIN KINASE STE7 HOMOLOG"/>
    <property type="match status" value="1"/>
</dbReference>
<keyword evidence="3" id="KW-0547">Nucleotide-binding</keyword>
<evidence type="ECO:0000256" key="7">
    <source>
        <dbReference type="ARBA" id="ARBA00049014"/>
    </source>
</evidence>
<dbReference type="Pfam" id="PF00069">
    <property type="entry name" value="Pkinase"/>
    <property type="match status" value="1"/>
</dbReference>
<organism evidence="11 12">
    <name type="scientific">Ancylostoma duodenale</name>
    <dbReference type="NCBI Taxonomy" id="51022"/>
    <lineage>
        <taxon>Eukaryota</taxon>
        <taxon>Metazoa</taxon>
        <taxon>Ecdysozoa</taxon>
        <taxon>Nematoda</taxon>
        <taxon>Chromadorea</taxon>
        <taxon>Rhabditida</taxon>
        <taxon>Rhabditina</taxon>
        <taxon>Rhabditomorpha</taxon>
        <taxon>Strongyloidea</taxon>
        <taxon>Ancylostomatidae</taxon>
        <taxon>Ancylostomatinae</taxon>
        <taxon>Ancylostoma</taxon>
    </lineage>
</organism>